<proteinExistence type="predicted"/>
<dbReference type="EMBL" id="BK015447">
    <property type="protein sequence ID" value="DAE07235.1"/>
    <property type="molecule type" value="Genomic_DNA"/>
</dbReference>
<evidence type="ECO:0000313" key="2">
    <source>
        <dbReference type="EMBL" id="DAE07235.1"/>
    </source>
</evidence>
<sequence length="126" mass="14605">MKNIVRNFSVAIVVFVTAFITVYYSVVYATKKQIIFDGSDILIIIFFGLLSLMVVFMLLYINSKLNSFSNALSDISNKIDISEENMINLEKSTQRIILKEVKENREFKGKILERIEHEEKSEQQSE</sequence>
<organism evidence="2">
    <name type="scientific">Siphoviridae sp. ctOSJ35</name>
    <dbReference type="NCBI Taxonomy" id="2825479"/>
    <lineage>
        <taxon>Viruses</taxon>
        <taxon>Duplodnaviria</taxon>
        <taxon>Heunggongvirae</taxon>
        <taxon>Uroviricota</taxon>
        <taxon>Caudoviricetes</taxon>
    </lineage>
</organism>
<protein>
    <submittedName>
        <fullName evidence="2">Uncharacterized protein</fullName>
    </submittedName>
</protein>
<feature type="transmembrane region" description="Helical" evidence="1">
    <location>
        <begin position="41"/>
        <end position="61"/>
    </location>
</feature>
<evidence type="ECO:0000256" key="1">
    <source>
        <dbReference type="SAM" id="Phobius"/>
    </source>
</evidence>
<reference evidence="2" key="1">
    <citation type="journal article" date="2021" name="Proc. Natl. Acad. Sci. U.S.A.">
        <title>A Catalog of Tens of Thousands of Viruses from Human Metagenomes Reveals Hidden Associations with Chronic Diseases.</title>
        <authorList>
            <person name="Tisza M.J."/>
            <person name="Buck C.B."/>
        </authorList>
    </citation>
    <scope>NUCLEOTIDE SEQUENCE</scope>
    <source>
        <strain evidence="2">CtOSJ35</strain>
    </source>
</reference>
<keyword evidence="1" id="KW-0472">Membrane</keyword>
<accession>A0A8S5PL73</accession>
<keyword evidence="1" id="KW-1133">Transmembrane helix</keyword>
<keyword evidence="1" id="KW-0812">Transmembrane</keyword>
<name>A0A8S5PL73_9CAUD</name>
<feature type="transmembrane region" description="Helical" evidence="1">
    <location>
        <begin position="7"/>
        <end position="29"/>
    </location>
</feature>